<dbReference type="InterPro" id="IPR043502">
    <property type="entry name" value="DNA/RNA_pol_sf"/>
</dbReference>
<evidence type="ECO:0000256" key="11">
    <source>
        <dbReference type="ARBA" id="ARBA00022842"/>
    </source>
</evidence>
<evidence type="ECO:0000256" key="15">
    <source>
        <dbReference type="ARBA" id="ARBA00049244"/>
    </source>
</evidence>
<name>A0A0F4Z8M1_9PEZI</name>
<evidence type="ECO:0000256" key="6">
    <source>
        <dbReference type="ARBA" id="ARBA00022705"/>
    </source>
</evidence>
<dbReference type="Gene3D" id="1.10.150.20">
    <property type="entry name" value="5' to 3' exonuclease, C-terminal subdomain"/>
    <property type="match status" value="1"/>
</dbReference>
<dbReference type="Pfam" id="PF00817">
    <property type="entry name" value="IMS"/>
    <property type="match status" value="1"/>
</dbReference>
<evidence type="ECO:0000256" key="14">
    <source>
        <dbReference type="ARBA" id="ARBA00023204"/>
    </source>
</evidence>
<dbReference type="Proteomes" id="UP000033483">
    <property type="component" value="Unassembled WGS sequence"/>
</dbReference>
<dbReference type="EMBL" id="LAEV01002192">
    <property type="protein sequence ID" value="KKA26456.1"/>
    <property type="molecule type" value="Genomic_DNA"/>
</dbReference>
<evidence type="ECO:0000256" key="10">
    <source>
        <dbReference type="ARBA" id="ARBA00022833"/>
    </source>
</evidence>
<evidence type="ECO:0000256" key="5">
    <source>
        <dbReference type="ARBA" id="ARBA00022695"/>
    </source>
</evidence>
<comment type="catalytic activity">
    <reaction evidence="15">
        <text>DNA(n) + a 2'-deoxyribonucleoside 5'-triphosphate = DNA(n+1) + diphosphate</text>
        <dbReference type="Rhea" id="RHEA:22508"/>
        <dbReference type="Rhea" id="RHEA-COMP:17339"/>
        <dbReference type="Rhea" id="RHEA-COMP:17340"/>
        <dbReference type="ChEBI" id="CHEBI:33019"/>
        <dbReference type="ChEBI" id="CHEBI:61560"/>
        <dbReference type="ChEBI" id="CHEBI:173112"/>
        <dbReference type="EC" id="2.7.7.7"/>
    </reaction>
</comment>
<dbReference type="Gene3D" id="3.30.1490.100">
    <property type="entry name" value="DNA polymerase, Y-family, little finger domain"/>
    <property type="match status" value="1"/>
</dbReference>
<organism evidence="19 20">
    <name type="scientific">Thielaviopsis punctulata</name>
    <dbReference type="NCBI Taxonomy" id="72032"/>
    <lineage>
        <taxon>Eukaryota</taxon>
        <taxon>Fungi</taxon>
        <taxon>Dikarya</taxon>
        <taxon>Ascomycota</taxon>
        <taxon>Pezizomycotina</taxon>
        <taxon>Sordariomycetes</taxon>
        <taxon>Hypocreomycetidae</taxon>
        <taxon>Microascales</taxon>
        <taxon>Ceratocystidaceae</taxon>
        <taxon>Thielaviopsis</taxon>
    </lineage>
</organism>
<evidence type="ECO:0000256" key="1">
    <source>
        <dbReference type="ARBA" id="ARBA00004173"/>
    </source>
</evidence>
<evidence type="ECO:0000256" key="7">
    <source>
        <dbReference type="ARBA" id="ARBA00022723"/>
    </source>
</evidence>
<dbReference type="FunFam" id="1.10.150.810:FF:000001">
    <property type="entry name" value="DNA polymerase kappa"/>
    <property type="match status" value="1"/>
</dbReference>
<dbReference type="PANTHER" id="PTHR11076:SF33">
    <property type="entry name" value="DNA POLYMERASE KAPPA"/>
    <property type="match status" value="1"/>
</dbReference>
<comment type="caution">
    <text evidence="19">The sequence shown here is derived from an EMBL/GenBank/DDBJ whole genome shotgun (WGS) entry which is preliminary data.</text>
</comment>
<evidence type="ECO:0000256" key="17">
    <source>
        <dbReference type="SAM" id="MobiDB-lite"/>
    </source>
</evidence>
<dbReference type="Pfam" id="PF11799">
    <property type="entry name" value="IMS_C"/>
    <property type="match status" value="1"/>
</dbReference>
<dbReference type="InterPro" id="IPR022880">
    <property type="entry name" value="DNApol_IV"/>
</dbReference>
<keyword evidence="9" id="KW-0863">Zinc-finger</keyword>
<dbReference type="GO" id="GO:0003684">
    <property type="term" value="F:damaged DNA binding"/>
    <property type="evidence" value="ECO:0007669"/>
    <property type="project" value="InterPro"/>
</dbReference>
<dbReference type="Gene3D" id="3.30.70.270">
    <property type="match status" value="2"/>
</dbReference>
<dbReference type="GO" id="GO:0042276">
    <property type="term" value="P:error-prone translesion synthesis"/>
    <property type="evidence" value="ECO:0007669"/>
    <property type="project" value="TreeGrafter"/>
</dbReference>
<dbReference type="NCBIfam" id="NF002677">
    <property type="entry name" value="PRK02406.1"/>
    <property type="match status" value="1"/>
</dbReference>
<keyword evidence="12" id="KW-0239">DNA-directed DNA polymerase</keyword>
<dbReference type="FunFam" id="3.40.1170.60:FF:000012">
    <property type="entry name" value="Putative DNA-directed polymerase kappa"/>
    <property type="match status" value="1"/>
</dbReference>
<keyword evidence="16" id="KW-0175">Coiled coil</keyword>
<dbReference type="SMART" id="SM00734">
    <property type="entry name" value="ZnF_Rad18"/>
    <property type="match status" value="1"/>
</dbReference>
<proteinExistence type="predicted"/>
<feature type="compositionally biased region" description="Basic and acidic residues" evidence="17">
    <location>
        <begin position="18"/>
        <end position="29"/>
    </location>
</feature>
<dbReference type="OrthoDB" id="1747274at2759"/>
<keyword evidence="10" id="KW-0862">Zinc</keyword>
<dbReference type="GO" id="GO:0008270">
    <property type="term" value="F:zinc ion binding"/>
    <property type="evidence" value="ECO:0007669"/>
    <property type="project" value="UniProtKB-KW"/>
</dbReference>
<evidence type="ECO:0000256" key="2">
    <source>
        <dbReference type="ARBA" id="ARBA00012417"/>
    </source>
</evidence>
<dbReference type="InterPro" id="IPR036775">
    <property type="entry name" value="DNA_pol_Y-fam_lit_finger_sf"/>
</dbReference>
<evidence type="ECO:0000256" key="12">
    <source>
        <dbReference type="ARBA" id="ARBA00022932"/>
    </source>
</evidence>
<dbReference type="CDD" id="cd03586">
    <property type="entry name" value="PolY_Pol_IV_kappa"/>
    <property type="match status" value="1"/>
</dbReference>
<evidence type="ECO:0000256" key="9">
    <source>
        <dbReference type="ARBA" id="ARBA00022771"/>
    </source>
</evidence>
<reference evidence="19 20" key="1">
    <citation type="submission" date="2015-03" db="EMBL/GenBank/DDBJ databases">
        <authorList>
            <person name="Radwan O."/>
            <person name="Al-Naeli F.A."/>
            <person name="Rendon G.A."/>
            <person name="Fields C."/>
        </authorList>
    </citation>
    <scope>NUCLEOTIDE SEQUENCE [LARGE SCALE GENOMIC DNA]</scope>
    <source>
        <strain evidence="19">CR-DP1</strain>
    </source>
</reference>
<comment type="subcellular location">
    <subcellularLocation>
        <location evidence="1">Mitochondrion</location>
    </subcellularLocation>
</comment>
<keyword evidence="4" id="KW-0808">Transferase</keyword>
<evidence type="ECO:0000313" key="19">
    <source>
        <dbReference type="EMBL" id="KKA26456.1"/>
    </source>
</evidence>
<dbReference type="Gene3D" id="1.10.150.810">
    <property type="match status" value="1"/>
</dbReference>
<evidence type="ECO:0000256" key="3">
    <source>
        <dbReference type="ARBA" id="ARBA00016178"/>
    </source>
</evidence>
<keyword evidence="14" id="KW-0234">DNA repair</keyword>
<feature type="region of interest" description="Disordered" evidence="17">
    <location>
        <begin position="1"/>
        <end position="29"/>
    </location>
</feature>
<protein>
    <recommendedName>
        <fullName evidence="3">DNA polymerase kappa</fullName>
        <ecNumber evidence="2">2.7.7.7</ecNumber>
    </recommendedName>
</protein>
<dbReference type="SUPFAM" id="SSF100879">
    <property type="entry name" value="Lesion bypass DNA polymerase (Y-family), little finger domain"/>
    <property type="match status" value="1"/>
</dbReference>
<dbReference type="Gene3D" id="3.40.1170.60">
    <property type="match status" value="1"/>
</dbReference>
<keyword evidence="6" id="KW-0235">DNA replication</keyword>
<dbReference type="InterPro" id="IPR017961">
    <property type="entry name" value="DNA_pol_Y-fam_little_finger"/>
</dbReference>
<keyword evidence="5" id="KW-0548">Nucleotidyltransferase</keyword>
<dbReference type="EC" id="2.7.7.7" evidence="2"/>
<keyword evidence="11" id="KW-0460">Magnesium</keyword>
<keyword evidence="13" id="KW-0496">Mitochondrion</keyword>
<dbReference type="PANTHER" id="PTHR11076">
    <property type="entry name" value="DNA REPAIR POLYMERASE UMUC / TRANSFERASE FAMILY MEMBER"/>
    <property type="match status" value="1"/>
</dbReference>
<gene>
    <name evidence="19" type="ORF">TD95_000163</name>
</gene>
<feature type="compositionally biased region" description="Acidic residues" evidence="17">
    <location>
        <begin position="492"/>
        <end position="503"/>
    </location>
</feature>
<evidence type="ECO:0000256" key="13">
    <source>
        <dbReference type="ARBA" id="ARBA00023128"/>
    </source>
</evidence>
<evidence type="ECO:0000256" key="8">
    <source>
        <dbReference type="ARBA" id="ARBA00022763"/>
    </source>
</evidence>
<dbReference type="InterPro" id="IPR043128">
    <property type="entry name" value="Rev_trsase/Diguanyl_cyclase"/>
</dbReference>
<dbReference type="GO" id="GO:0006281">
    <property type="term" value="P:DNA repair"/>
    <property type="evidence" value="ECO:0007669"/>
    <property type="project" value="UniProtKB-KW"/>
</dbReference>
<feature type="coiled-coil region" evidence="16">
    <location>
        <begin position="367"/>
        <end position="394"/>
    </location>
</feature>
<evidence type="ECO:0000313" key="20">
    <source>
        <dbReference type="Proteomes" id="UP000033483"/>
    </source>
</evidence>
<dbReference type="GO" id="GO:0070987">
    <property type="term" value="P:error-free translesion synthesis"/>
    <property type="evidence" value="ECO:0007669"/>
    <property type="project" value="UniProtKB-ARBA"/>
</dbReference>
<accession>A0A0F4Z8M1</accession>
<keyword evidence="20" id="KW-1185">Reference proteome</keyword>
<dbReference type="PROSITE" id="PS50173">
    <property type="entry name" value="UMUC"/>
    <property type="match status" value="1"/>
</dbReference>
<evidence type="ECO:0000256" key="16">
    <source>
        <dbReference type="SAM" id="Coils"/>
    </source>
</evidence>
<dbReference type="GO" id="GO:0006260">
    <property type="term" value="P:DNA replication"/>
    <property type="evidence" value="ECO:0007669"/>
    <property type="project" value="UniProtKB-KW"/>
</dbReference>
<dbReference type="InterPro" id="IPR050116">
    <property type="entry name" value="DNA_polymerase-Y"/>
</dbReference>
<sequence>MPDTEPESQQVPKSGDSPAKDTEGQDDESLKYHLLGPSATKAGLALDQSKISEIIYEASKGSKFFLREQQKDKLLTEKVARLRTKASALPPALIAKSLRETTAILTALEADRDLSQTIVHVDCDAFFAAVEELDRPNLRTVPFAVGTGVLTTANYHARKFGCRSGMASFIARRLCPHLILLPNNHAKYAAKAAEVRAVIAEFDARFESASIDEAYVNITAYCERTGMTPDEAVAQMRARIHERTKVTVSAGIAANARIAKICSNVNKPNGQFRVPNDREAIMKFISALPTRKVNGIGRVLERELAGALDVHTCADIYEKREYLVPLFGEKTAGFLLRVYLGLGRTNVQPIEEYERKSVGTESTFGDISDETALRDKLKSTAEALEKDLERHAVKGRTLVLKVKLHTFEVLTRQVILSKPANTADDIYMNALPMLTRLHVENPGMKLRLMGLRCTSLVSTRKPDAAAFFGVRAPHSADADDTSHLRQMLSAQEEWEEWPEDELGSPEAAAETGEPSQNYGQHDGQCEKEGEEQNELWQCPICTHAQLPDERLINEHIDLCLSRQTIRDVIRESSLESQPCESQRAKSTNKKRGRSSTRPDPKQKKLCFG</sequence>
<dbReference type="GO" id="GO:0005739">
    <property type="term" value="C:mitochondrion"/>
    <property type="evidence" value="ECO:0007669"/>
    <property type="project" value="UniProtKB-SubCell"/>
</dbReference>
<dbReference type="FunFam" id="1.10.150.810:FF:000003">
    <property type="entry name" value="DNA polymerase kappa subunit"/>
    <property type="match status" value="1"/>
</dbReference>
<dbReference type="GO" id="GO:0005634">
    <property type="term" value="C:nucleus"/>
    <property type="evidence" value="ECO:0007669"/>
    <property type="project" value="TreeGrafter"/>
</dbReference>
<keyword evidence="8" id="KW-0227">DNA damage</keyword>
<feature type="region of interest" description="Disordered" evidence="17">
    <location>
        <begin position="488"/>
        <end position="528"/>
    </location>
</feature>
<feature type="region of interest" description="Disordered" evidence="17">
    <location>
        <begin position="570"/>
        <end position="608"/>
    </location>
</feature>
<dbReference type="InterPro" id="IPR001126">
    <property type="entry name" value="UmuC"/>
</dbReference>
<evidence type="ECO:0000256" key="4">
    <source>
        <dbReference type="ARBA" id="ARBA00022679"/>
    </source>
</evidence>
<keyword evidence="7" id="KW-0479">Metal-binding</keyword>
<feature type="domain" description="UmuC" evidence="18">
    <location>
        <begin position="118"/>
        <end position="297"/>
    </location>
</feature>
<evidence type="ECO:0000259" key="18">
    <source>
        <dbReference type="PROSITE" id="PS50173"/>
    </source>
</evidence>
<dbReference type="InterPro" id="IPR006642">
    <property type="entry name" value="Rad18_UBZ4"/>
</dbReference>
<dbReference type="FunFam" id="3.30.1490.100:FF:000004">
    <property type="entry name" value="DNA polymerase IV"/>
    <property type="match status" value="1"/>
</dbReference>
<dbReference type="SUPFAM" id="SSF56672">
    <property type="entry name" value="DNA/RNA polymerases"/>
    <property type="match status" value="1"/>
</dbReference>
<dbReference type="Gene3D" id="3.30.160.60">
    <property type="entry name" value="Classic Zinc Finger"/>
    <property type="match status" value="1"/>
</dbReference>
<dbReference type="AlphaFoldDB" id="A0A0F4Z8M1"/>
<dbReference type="GO" id="GO:0003887">
    <property type="term" value="F:DNA-directed DNA polymerase activity"/>
    <property type="evidence" value="ECO:0007669"/>
    <property type="project" value="UniProtKB-KW"/>
</dbReference>